<sequence>MNPLLAKGSRIKLLGAGVLVSKPIVTISLQKYEINLFLKSLFSIFLERNAIGRFDMQELRSFTFGN</sequence>
<gene>
    <name evidence="1" type="ORF">BZG01_13090</name>
</gene>
<protein>
    <submittedName>
        <fullName evidence="1">Uncharacterized protein</fullName>
    </submittedName>
</protein>
<evidence type="ECO:0000313" key="2">
    <source>
        <dbReference type="Proteomes" id="UP000233618"/>
    </source>
</evidence>
<dbReference type="EMBL" id="MVDE01000019">
    <property type="protein sequence ID" value="PKQ65385.1"/>
    <property type="molecule type" value="Genomic_DNA"/>
</dbReference>
<keyword evidence="2" id="KW-1185">Reference proteome</keyword>
<dbReference type="Proteomes" id="UP000233618">
    <property type="component" value="Unassembled WGS sequence"/>
</dbReference>
<reference evidence="1 2" key="1">
    <citation type="journal article" date="2017" name="Front. Microbiol.">
        <title>Labilibaculum manganireducens gen. nov., sp. nov. and Labilibaculum filiforme sp. nov., Novel Bacteroidetes Isolated from Subsurface Sediments of the Baltic Sea.</title>
        <authorList>
            <person name="Vandieken V."/>
            <person name="Marshall I.P."/>
            <person name="Niemann H."/>
            <person name="Engelen B."/>
            <person name="Cypionka H."/>
        </authorList>
    </citation>
    <scope>NUCLEOTIDE SEQUENCE [LARGE SCALE GENOMIC DNA]</scope>
    <source>
        <strain evidence="1 2">59.10-2M</strain>
    </source>
</reference>
<evidence type="ECO:0000313" key="1">
    <source>
        <dbReference type="EMBL" id="PKQ65385.1"/>
    </source>
</evidence>
<comment type="caution">
    <text evidence="1">The sequence shown here is derived from an EMBL/GenBank/DDBJ whole genome shotgun (WGS) entry which is preliminary data.</text>
</comment>
<accession>A0A2N3I500</accession>
<proteinExistence type="predicted"/>
<dbReference type="AlphaFoldDB" id="A0A2N3I500"/>
<organism evidence="1 2">
    <name type="scientific">Labilibaculum manganireducens</name>
    <dbReference type="NCBI Taxonomy" id="1940525"/>
    <lineage>
        <taxon>Bacteria</taxon>
        <taxon>Pseudomonadati</taxon>
        <taxon>Bacteroidota</taxon>
        <taxon>Bacteroidia</taxon>
        <taxon>Marinilabiliales</taxon>
        <taxon>Marinifilaceae</taxon>
        <taxon>Labilibaculum</taxon>
    </lineage>
</organism>
<name>A0A2N3I500_9BACT</name>